<dbReference type="InterPro" id="IPR013398">
    <property type="entry name" value="CRISPR-assoc_prot_Csy2"/>
</dbReference>
<reference evidence="4" key="1">
    <citation type="submission" date="2015-03" db="EMBL/GenBank/DDBJ databases">
        <authorList>
            <consortium name="Pathogen Informatics"/>
        </authorList>
    </citation>
    <scope>NUCLEOTIDE SEQUENCE [LARGE SCALE GENOMIC DNA]</scope>
    <source>
        <strain evidence="4">A125KOH2</strain>
    </source>
</reference>
<sequence>MSSLIILHQMRVENANAIAGLTYGFPAITHFLGYSHALSRKLQASHGLTLEDCAVICHQQQVHAYSSGRDYVFALTRNPLTKEAKTAAFNEEGRMHMTVSLVIECQGVIANGDAGAKELEKHLALLCLTQRLAGGTIIDIRKVTVINYPETEAATRRALCRLLPGFALLDRSELLAEHFNQLKQTDPQVEMIDAWLDFAALKIQATPLHRDKPIDSTSPAQWDYVPKPATGYLVPIVTGYRAISPLYPPGKVDKSRDPNTPFRFVESLYGIGEWRGLHRIKDLRQLLWGYHLQDGNYLCRCAVPTPVETYEFNDEDEF</sequence>
<reference evidence="2 3" key="2">
    <citation type="submission" date="2015-03" db="EMBL/GenBank/DDBJ databases">
        <authorList>
            <consortium name="Pathogen Informatics"/>
            <person name="Murphy D."/>
        </authorList>
    </citation>
    <scope>NUCLEOTIDE SEQUENCE [LARGE SCALE GENOMIC DNA]</scope>
    <source>
        <strain evidence="3">type strain: CIP110230</strain>
        <strain evidence="2">Type strain: CIP110230</strain>
    </source>
</reference>
<gene>
    <name evidence="1" type="ORF">ERS008529_02696</name>
    <name evidence="2" type="ORF">ERS137968_01122</name>
</gene>
<dbReference type="RefSeq" id="WP_049613698.1">
    <property type="nucleotide sequence ID" value="NZ_CAWMMU010000004.1"/>
</dbReference>
<dbReference type="Pfam" id="PF09614">
    <property type="entry name" value="Cas_Csy2"/>
    <property type="match status" value="1"/>
</dbReference>
<name>A0A0T9Q6Z0_9GAMM</name>
<keyword evidence="3" id="KW-1185">Reference proteome</keyword>
<reference evidence="1" key="3">
    <citation type="submission" date="2015-03" db="EMBL/GenBank/DDBJ databases">
        <authorList>
            <person name="Murphy D."/>
        </authorList>
    </citation>
    <scope>NUCLEOTIDE SEQUENCE [LARGE SCALE GENOMIC DNA]</scope>
    <source>
        <strain evidence="1">A125KOH2</strain>
    </source>
</reference>
<dbReference type="Proteomes" id="UP000044625">
    <property type="component" value="Unassembled WGS sequence"/>
</dbReference>
<dbReference type="EMBL" id="CQAZ01000023">
    <property type="protein sequence ID" value="CNH98531.1"/>
    <property type="molecule type" value="Genomic_DNA"/>
</dbReference>
<dbReference type="OrthoDB" id="1550641at2"/>
<dbReference type="Proteomes" id="UP000045840">
    <property type="component" value="Unassembled WGS sequence"/>
</dbReference>
<evidence type="ECO:0000313" key="1">
    <source>
        <dbReference type="EMBL" id="CNH98531.1"/>
    </source>
</evidence>
<dbReference type="EMBL" id="CWJL01000004">
    <property type="protein sequence ID" value="CRY65108.1"/>
    <property type="molecule type" value="Genomic_DNA"/>
</dbReference>
<evidence type="ECO:0000313" key="2">
    <source>
        <dbReference type="EMBL" id="CRY65108.1"/>
    </source>
</evidence>
<dbReference type="NCBIfam" id="TIGR02565">
    <property type="entry name" value="cas_Csy2"/>
    <property type="match status" value="1"/>
</dbReference>
<organism evidence="1 4">
    <name type="scientific">Yersinia pekkanenii</name>
    <dbReference type="NCBI Taxonomy" id="1288385"/>
    <lineage>
        <taxon>Bacteria</taxon>
        <taxon>Pseudomonadati</taxon>
        <taxon>Pseudomonadota</taxon>
        <taxon>Gammaproteobacteria</taxon>
        <taxon>Enterobacterales</taxon>
        <taxon>Yersiniaceae</taxon>
        <taxon>Yersinia</taxon>
    </lineage>
</organism>
<dbReference type="STRING" id="1288385.ERS137968_01122"/>
<dbReference type="AlphaFoldDB" id="A0A0T9Q6Z0"/>
<accession>A0A0T9Q6Z0</accession>
<dbReference type="CDD" id="cd09676">
    <property type="entry name" value="Csy2_I-F"/>
    <property type="match status" value="1"/>
</dbReference>
<proteinExistence type="predicted"/>
<protein>
    <submittedName>
        <fullName evidence="1">CRISPR-associated protein, Csy2 family</fullName>
    </submittedName>
</protein>
<evidence type="ECO:0000313" key="4">
    <source>
        <dbReference type="Proteomes" id="UP000045840"/>
    </source>
</evidence>
<evidence type="ECO:0000313" key="3">
    <source>
        <dbReference type="Proteomes" id="UP000044625"/>
    </source>
</evidence>